<dbReference type="InterPro" id="IPR000845">
    <property type="entry name" value="Nucleoside_phosphorylase_d"/>
</dbReference>
<sequence>MSTDTIGILGAIPQEVNGIINQLIDSKVHTIGNRTYYEGKLGQQRVVVVYSRIGKVAAAATVATLLLEFRVSKIAFIGVAGGIHPDVKVGDVVIATNLVQYDMDASPLRPKFEIPLLGKTYFDTDEQWSKNTEKQVQSILAIDNLHKVVNKEDLAPFSIEQPRVHMGTIASGDQFFSTNEQKENLQKQLPEVLCVEMEGAAVAQVCFEFGVPFIVIRTISDNANQEASFSFQSFVEKISLVYGREIINKMFA</sequence>
<evidence type="ECO:0000256" key="3">
    <source>
        <dbReference type="ARBA" id="ARBA00022605"/>
    </source>
</evidence>
<dbReference type="GO" id="GO:0008930">
    <property type="term" value="F:methylthioadenosine nucleosidase activity"/>
    <property type="evidence" value="ECO:0007669"/>
    <property type="project" value="InterPro"/>
</dbReference>
<evidence type="ECO:0000256" key="4">
    <source>
        <dbReference type="ARBA" id="ARBA00022801"/>
    </source>
</evidence>
<protein>
    <recommendedName>
        <fullName evidence="2">adenosylhomocysteine nucleosidase</fullName>
        <ecNumber evidence="2">3.2.2.9</ecNumber>
    </recommendedName>
</protein>
<evidence type="ECO:0000256" key="1">
    <source>
        <dbReference type="ARBA" id="ARBA00004945"/>
    </source>
</evidence>
<dbReference type="RefSeq" id="WP_090404406.1">
    <property type="nucleotide sequence ID" value="NZ_FNDQ01000001.1"/>
</dbReference>
<dbReference type="CDD" id="cd09008">
    <property type="entry name" value="MTAN"/>
    <property type="match status" value="1"/>
</dbReference>
<dbReference type="SUPFAM" id="SSF53167">
    <property type="entry name" value="Purine and uridine phosphorylases"/>
    <property type="match status" value="1"/>
</dbReference>
<dbReference type="NCBIfam" id="NF004079">
    <property type="entry name" value="PRK05584.1"/>
    <property type="match status" value="1"/>
</dbReference>
<proteinExistence type="predicted"/>
<evidence type="ECO:0000256" key="5">
    <source>
        <dbReference type="ARBA" id="ARBA00023167"/>
    </source>
</evidence>
<dbReference type="PANTHER" id="PTHR46832">
    <property type="entry name" value="5'-METHYLTHIOADENOSINE/S-ADENOSYLHOMOCYSTEINE NUCLEOSIDASE"/>
    <property type="match status" value="1"/>
</dbReference>
<evidence type="ECO:0000259" key="6">
    <source>
        <dbReference type="Pfam" id="PF01048"/>
    </source>
</evidence>
<comment type="pathway">
    <text evidence="1">Amino-acid biosynthesis; L-methionine biosynthesis via salvage pathway; S-methyl-5-thio-alpha-D-ribose 1-phosphate from S-methyl-5'-thioadenosine (hydrolase route): step 1/2.</text>
</comment>
<dbReference type="GO" id="GO:0019284">
    <property type="term" value="P:L-methionine salvage from S-adenosylmethionine"/>
    <property type="evidence" value="ECO:0007669"/>
    <property type="project" value="TreeGrafter"/>
</dbReference>
<dbReference type="GO" id="GO:0019509">
    <property type="term" value="P:L-methionine salvage from methylthioadenosine"/>
    <property type="evidence" value="ECO:0007669"/>
    <property type="project" value="UniProtKB-UniPathway"/>
</dbReference>
<organism evidence="7 8">
    <name type="scientific">Myroides phaeus</name>
    <dbReference type="NCBI Taxonomy" id="702745"/>
    <lineage>
        <taxon>Bacteria</taxon>
        <taxon>Pseudomonadati</taxon>
        <taxon>Bacteroidota</taxon>
        <taxon>Flavobacteriia</taxon>
        <taxon>Flavobacteriales</taxon>
        <taxon>Flavobacteriaceae</taxon>
        <taxon>Myroides</taxon>
    </lineage>
</organism>
<dbReference type="AlphaFoldDB" id="A0A1G8B0F0"/>
<dbReference type="InterPro" id="IPR035994">
    <property type="entry name" value="Nucleoside_phosphorylase_sf"/>
</dbReference>
<feature type="domain" description="Nucleoside phosphorylase" evidence="6">
    <location>
        <begin position="5"/>
        <end position="235"/>
    </location>
</feature>
<dbReference type="PANTHER" id="PTHR46832:SF1">
    <property type="entry name" value="5'-METHYLTHIOADENOSINE_S-ADENOSYLHOMOCYSTEINE NUCLEOSIDASE"/>
    <property type="match status" value="1"/>
</dbReference>
<keyword evidence="5" id="KW-0486">Methionine biosynthesis</keyword>
<evidence type="ECO:0000313" key="7">
    <source>
        <dbReference type="EMBL" id="SDH26604.1"/>
    </source>
</evidence>
<dbReference type="Pfam" id="PF01048">
    <property type="entry name" value="PNP_UDP_1"/>
    <property type="match status" value="1"/>
</dbReference>
<dbReference type="Gene3D" id="3.40.50.1580">
    <property type="entry name" value="Nucleoside phosphorylase domain"/>
    <property type="match status" value="1"/>
</dbReference>
<dbReference type="EC" id="3.2.2.9" evidence="2"/>
<dbReference type="GO" id="GO:0009164">
    <property type="term" value="P:nucleoside catabolic process"/>
    <property type="evidence" value="ECO:0007669"/>
    <property type="project" value="InterPro"/>
</dbReference>
<evidence type="ECO:0000256" key="2">
    <source>
        <dbReference type="ARBA" id="ARBA00011974"/>
    </source>
</evidence>
<keyword evidence="4" id="KW-0378">Hydrolase</keyword>
<name>A0A1G8B0F0_9FLAO</name>
<evidence type="ECO:0000313" key="8">
    <source>
        <dbReference type="Proteomes" id="UP000243588"/>
    </source>
</evidence>
<dbReference type="Proteomes" id="UP000243588">
    <property type="component" value="Unassembled WGS sequence"/>
</dbReference>
<dbReference type="UniPathway" id="UPA00904">
    <property type="reaction ID" value="UER00871"/>
</dbReference>
<dbReference type="GO" id="GO:0008782">
    <property type="term" value="F:adenosylhomocysteine nucleosidase activity"/>
    <property type="evidence" value="ECO:0007669"/>
    <property type="project" value="UniProtKB-EC"/>
</dbReference>
<keyword evidence="8" id="KW-1185">Reference proteome</keyword>
<reference evidence="8" key="1">
    <citation type="submission" date="2016-10" db="EMBL/GenBank/DDBJ databases">
        <authorList>
            <person name="Varghese N."/>
            <person name="Submissions S."/>
        </authorList>
    </citation>
    <scope>NUCLEOTIDE SEQUENCE [LARGE SCALE GENOMIC DNA]</scope>
    <source>
        <strain evidence="8">DSM 23313</strain>
    </source>
</reference>
<keyword evidence="3" id="KW-0028">Amino-acid biosynthesis</keyword>
<accession>A0A1G8B0F0</accession>
<dbReference type="STRING" id="702745.SAMN05421818_10152"/>
<gene>
    <name evidence="7" type="ORF">SAMN05421818_10152</name>
</gene>
<dbReference type="NCBIfam" id="TIGR01704">
    <property type="entry name" value="MTA_SAH-Nsdase"/>
    <property type="match status" value="1"/>
</dbReference>
<dbReference type="GO" id="GO:0005829">
    <property type="term" value="C:cytosol"/>
    <property type="evidence" value="ECO:0007669"/>
    <property type="project" value="TreeGrafter"/>
</dbReference>
<dbReference type="EMBL" id="FNDQ01000001">
    <property type="protein sequence ID" value="SDH26604.1"/>
    <property type="molecule type" value="Genomic_DNA"/>
</dbReference>
<dbReference type="InterPro" id="IPR010049">
    <property type="entry name" value="MTA_SAH_Nsdase"/>
</dbReference>